<name>A0A1R3JPK7_COCAP</name>
<organism evidence="1 2">
    <name type="scientific">Corchorus capsularis</name>
    <name type="common">Jute</name>
    <dbReference type="NCBI Taxonomy" id="210143"/>
    <lineage>
        <taxon>Eukaryota</taxon>
        <taxon>Viridiplantae</taxon>
        <taxon>Streptophyta</taxon>
        <taxon>Embryophyta</taxon>
        <taxon>Tracheophyta</taxon>
        <taxon>Spermatophyta</taxon>
        <taxon>Magnoliopsida</taxon>
        <taxon>eudicotyledons</taxon>
        <taxon>Gunneridae</taxon>
        <taxon>Pentapetalae</taxon>
        <taxon>rosids</taxon>
        <taxon>malvids</taxon>
        <taxon>Malvales</taxon>
        <taxon>Malvaceae</taxon>
        <taxon>Grewioideae</taxon>
        <taxon>Apeibeae</taxon>
        <taxon>Corchorus</taxon>
    </lineage>
</organism>
<evidence type="ECO:0000313" key="2">
    <source>
        <dbReference type="Proteomes" id="UP000188268"/>
    </source>
</evidence>
<dbReference type="Gramene" id="OMO96766">
    <property type="protein sequence ID" value="OMO96766"/>
    <property type="gene ID" value="CCACVL1_04781"/>
</dbReference>
<dbReference type="EMBL" id="AWWV01007361">
    <property type="protein sequence ID" value="OMO96766.1"/>
    <property type="molecule type" value="Genomic_DNA"/>
</dbReference>
<keyword evidence="2" id="KW-1185">Reference proteome</keyword>
<gene>
    <name evidence="1" type="ORF">CCACVL1_04781</name>
</gene>
<comment type="caution">
    <text evidence="1">The sequence shown here is derived from an EMBL/GenBank/DDBJ whole genome shotgun (WGS) entry which is preliminary data.</text>
</comment>
<evidence type="ECO:0000313" key="1">
    <source>
        <dbReference type="EMBL" id="OMO96766.1"/>
    </source>
</evidence>
<dbReference type="AlphaFoldDB" id="A0A1R3JPK7"/>
<reference evidence="1 2" key="1">
    <citation type="submission" date="2013-09" db="EMBL/GenBank/DDBJ databases">
        <title>Corchorus capsularis genome sequencing.</title>
        <authorList>
            <person name="Alam M."/>
            <person name="Haque M.S."/>
            <person name="Islam M.S."/>
            <person name="Emdad E.M."/>
            <person name="Islam M.M."/>
            <person name="Ahmed B."/>
            <person name="Halim A."/>
            <person name="Hossen Q.M.M."/>
            <person name="Hossain M.Z."/>
            <person name="Ahmed R."/>
            <person name="Khan M.M."/>
            <person name="Islam R."/>
            <person name="Rashid M.M."/>
            <person name="Khan S.A."/>
            <person name="Rahman M.S."/>
            <person name="Alam M."/>
        </authorList>
    </citation>
    <scope>NUCLEOTIDE SEQUENCE [LARGE SCALE GENOMIC DNA]</scope>
    <source>
        <strain evidence="2">cv. CVL-1</strain>
        <tissue evidence="1">Whole seedling</tissue>
    </source>
</reference>
<sequence length="23" mass="2443">MVVVGVEEIEDLDPAKSETITPA</sequence>
<proteinExistence type="predicted"/>
<dbReference type="Proteomes" id="UP000188268">
    <property type="component" value="Unassembled WGS sequence"/>
</dbReference>
<accession>A0A1R3JPK7</accession>
<protein>
    <submittedName>
        <fullName evidence="1">Uncharacterized protein</fullName>
    </submittedName>
</protein>